<protein>
    <recommendedName>
        <fullName evidence="1">PiggyBac transposable element-derived protein domain-containing protein</fullName>
    </recommendedName>
</protein>
<sequence>MRNLDAVLPPASDGVYHLIVTDQFYTSVQLAYQLLQWQVYCVGTIQGDKQGFCNAIGEKNRDRPRSIPHGTTRMAVAKNCPSMTSLVWWDRRPVQLLGTGGSRRMESCFRWRPGGVHAEVPCPSMMRDYHRWMGGVDVHNQLRLQRYSLQQQTKCKKYYKVVFLGLVDIAIVNAYVVFRDVQKQREAKPQTHAEFLMHLQAQMLEVTEEDFAQVRSYSIITCVSHRSILLWQFGHSLMSMCHGKIQTFKSSTGSANAANDNVKFAQTVNAAWVSVVPLKFLSRVASILTSSIERICAIRYGIYNGTMVRIAPNRAVVATFKTVRQVQEENGSVAVSIVELKQKTLLQITKTPRTLQNTGVT</sequence>
<feature type="non-terminal residue" evidence="2">
    <location>
        <position position="361"/>
    </location>
</feature>
<dbReference type="InterPro" id="IPR029526">
    <property type="entry name" value="PGBD"/>
</dbReference>
<proteinExistence type="predicted"/>
<dbReference type="Proteomes" id="UP000054532">
    <property type="component" value="Unassembled WGS sequence"/>
</dbReference>
<dbReference type="VEuPathDB" id="FungiDB:PPTG_24255"/>
<evidence type="ECO:0000259" key="1">
    <source>
        <dbReference type="Pfam" id="PF13843"/>
    </source>
</evidence>
<organism evidence="2">
    <name type="scientific">Phytophthora nicotianae</name>
    <name type="common">Potato buckeye rot agent</name>
    <name type="synonym">Phytophthora parasitica</name>
    <dbReference type="NCBI Taxonomy" id="4792"/>
    <lineage>
        <taxon>Eukaryota</taxon>
        <taxon>Sar</taxon>
        <taxon>Stramenopiles</taxon>
        <taxon>Oomycota</taxon>
        <taxon>Peronosporomycetes</taxon>
        <taxon>Peronosporales</taxon>
        <taxon>Peronosporaceae</taxon>
        <taxon>Phytophthora</taxon>
    </lineage>
</organism>
<feature type="domain" description="PiggyBac transposable element-derived protein" evidence="1">
    <location>
        <begin position="17"/>
        <end position="175"/>
    </location>
</feature>
<name>W2MD23_PHYNI</name>
<accession>W2MD23</accession>
<dbReference type="PANTHER" id="PTHR46599:SF3">
    <property type="entry name" value="PIGGYBAC TRANSPOSABLE ELEMENT-DERIVED PROTEIN 4"/>
    <property type="match status" value="1"/>
</dbReference>
<dbReference type="AlphaFoldDB" id="W2MD23"/>
<dbReference type="EMBL" id="KI696057">
    <property type="protein sequence ID" value="ETM33394.1"/>
    <property type="molecule type" value="Genomic_DNA"/>
</dbReference>
<gene>
    <name evidence="2" type="ORF">L914_19371</name>
</gene>
<evidence type="ECO:0000313" key="2">
    <source>
        <dbReference type="EMBL" id="ETM33394.1"/>
    </source>
</evidence>
<reference evidence="2" key="1">
    <citation type="submission" date="2013-11" db="EMBL/GenBank/DDBJ databases">
        <title>The Genome Sequence of Phytophthora parasitica IAC_01/95.</title>
        <authorList>
            <consortium name="The Broad Institute Genomics Platform"/>
            <person name="Russ C."/>
            <person name="Tyler B."/>
            <person name="Panabieres F."/>
            <person name="Shan W."/>
            <person name="Tripathy S."/>
            <person name="Grunwald N."/>
            <person name="Machado M."/>
            <person name="Johnson C.S."/>
            <person name="Arredondo F."/>
            <person name="Hong C."/>
            <person name="Coffey M."/>
            <person name="Young S.K."/>
            <person name="Zeng Q."/>
            <person name="Gargeya S."/>
            <person name="Fitzgerald M."/>
            <person name="Abouelleil A."/>
            <person name="Alvarado L."/>
            <person name="Chapman S.B."/>
            <person name="Gainer-Dewar J."/>
            <person name="Goldberg J."/>
            <person name="Griggs A."/>
            <person name="Gujja S."/>
            <person name="Hansen M."/>
            <person name="Howarth C."/>
            <person name="Imamovic A."/>
            <person name="Ireland A."/>
            <person name="Larimer J."/>
            <person name="McCowan C."/>
            <person name="Murphy C."/>
            <person name="Pearson M."/>
            <person name="Poon T.W."/>
            <person name="Priest M."/>
            <person name="Roberts A."/>
            <person name="Saif S."/>
            <person name="Shea T."/>
            <person name="Sykes S."/>
            <person name="Wortman J."/>
            <person name="Nusbaum C."/>
            <person name="Birren B."/>
        </authorList>
    </citation>
    <scope>NUCLEOTIDE SEQUENCE [LARGE SCALE GENOMIC DNA]</scope>
    <source>
        <strain evidence="2">IAC_01/95</strain>
    </source>
</reference>
<dbReference type="Pfam" id="PF13843">
    <property type="entry name" value="DDE_Tnp_1_7"/>
    <property type="match status" value="1"/>
</dbReference>
<dbReference type="PANTHER" id="PTHR46599">
    <property type="entry name" value="PIGGYBAC TRANSPOSABLE ELEMENT-DERIVED PROTEIN 4"/>
    <property type="match status" value="1"/>
</dbReference>